<feature type="region of interest" description="Disordered" evidence="1">
    <location>
        <begin position="103"/>
        <end position="122"/>
    </location>
</feature>
<keyword evidence="5" id="KW-1185">Reference proteome</keyword>
<evidence type="ECO:0000313" key="3">
    <source>
        <dbReference type="EMBL" id="OSY52253.1"/>
    </source>
</evidence>
<evidence type="ECO:0000313" key="4">
    <source>
        <dbReference type="Proteomes" id="UP000194318"/>
    </source>
</evidence>
<dbReference type="EMBL" id="MIFZ01000187">
    <property type="protein sequence ID" value="OSY52253.1"/>
    <property type="molecule type" value="Genomic_DNA"/>
</dbReference>
<gene>
    <name evidence="3" type="ORF">BG846_02093</name>
    <name evidence="2" type="ORF">K701_20435</name>
</gene>
<comment type="caution">
    <text evidence="3">The sequence shown here is derived from an EMBL/GenBank/DDBJ whole genome shotgun (WGS) entry which is preliminary data.</text>
</comment>
<dbReference type="EMBL" id="ASYR01000029">
    <property type="protein sequence ID" value="KAF0648002.1"/>
    <property type="molecule type" value="Genomic_DNA"/>
</dbReference>
<reference evidence="2 5" key="1">
    <citation type="submission" date="2013-05" db="EMBL/GenBank/DDBJ databases">
        <title>Genome Sequence of Streptomyces fradiae.</title>
        <authorList>
            <person name="Kirby R."/>
        </authorList>
    </citation>
    <scope>NUCLEOTIDE SEQUENCE [LARGE SCALE GENOMIC DNA]</scope>
    <source>
        <strain evidence="2 5">ATCC 10745</strain>
    </source>
</reference>
<evidence type="ECO:0000256" key="1">
    <source>
        <dbReference type="SAM" id="MobiDB-lite"/>
    </source>
</evidence>
<accession>A0A1Y2NXJ9</accession>
<dbReference type="Proteomes" id="UP000194318">
    <property type="component" value="Unassembled WGS sequence"/>
</dbReference>
<dbReference type="Proteomes" id="UP000731519">
    <property type="component" value="Unassembled WGS sequence"/>
</dbReference>
<dbReference type="AlphaFoldDB" id="A0A1Y2NXJ9"/>
<evidence type="ECO:0008006" key="6">
    <source>
        <dbReference type="Google" id="ProtNLM"/>
    </source>
</evidence>
<protein>
    <recommendedName>
        <fullName evidence="6">DNA-binding protein</fullName>
    </recommendedName>
</protein>
<evidence type="ECO:0000313" key="5">
    <source>
        <dbReference type="Proteomes" id="UP000731519"/>
    </source>
</evidence>
<sequence>MGDWGVMEYEFHFVVDGIEVDDDDAVAIVHETFDGVLTCHRGRHFLDVSESGVNAIEAAHRIVVRLRRSLPALKLVRTDPDLVGVSDIAERVGRTRQNVQQWVNGERRQDQPPFPDPEGIAGRSPVWRWGDVNAWLAMFGEGDEVRPPTREEALTIDYLLPKWQRTLDDGLPLVHFAAAETGDGRDEERETVQRLLEGTLALPGVLERISAFPVPRTEWQRLTVVCAVLTDRLSSVVSRIGHDEVWAVLAFQGAESELRLQPVGTAKAPGAVPVSRLGLGRDATVGDLLLVQTNGPDGSTVTPITPVGLD</sequence>
<evidence type="ECO:0000313" key="2">
    <source>
        <dbReference type="EMBL" id="KAF0648002.1"/>
    </source>
</evidence>
<name>A0A1Y2NXJ9_STRFR</name>
<organism evidence="3 4">
    <name type="scientific">Streptomyces fradiae ATCC 10745 = DSM 40063</name>
    <dbReference type="NCBI Taxonomy" id="1319510"/>
    <lineage>
        <taxon>Bacteria</taxon>
        <taxon>Bacillati</taxon>
        <taxon>Actinomycetota</taxon>
        <taxon>Actinomycetes</taxon>
        <taxon>Kitasatosporales</taxon>
        <taxon>Streptomycetaceae</taxon>
        <taxon>Streptomyces</taxon>
    </lineage>
</organism>
<proteinExistence type="predicted"/>
<reference evidence="3 4" key="2">
    <citation type="submission" date="2016-09" db="EMBL/GenBank/DDBJ databases">
        <title>Streptomyces fradiae DSM40063, a candidate organism with high potential of specific P450 cytochromes.</title>
        <authorList>
            <person name="Grumaz C."/>
            <person name="Vainshtein Y."/>
            <person name="Kirstahler P."/>
            <person name="Sohn K."/>
        </authorList>
    </citation>
    <scope>NUCLEOTIDE SEQUENCE [LARGE SCALE GENOMIC DNA]</scope>
    <source>
        <strain evidence="3 4">DSM 40063</strain>
    </source>
</reference>